<dbReference type="PANTHER" id="PTHR42754">
    <property type="entry name" value="ENDOGLUCANASE"/>
    <property type="match status" value="1"/>
</dbReference>
<dbReference type="EMBL" id="VOOS01000003">
    <property type="protein sequence ID" value="TXB65084.1"/>
    <property type="molecule type" value="Genomic_DNA"/>
</dbReference>
<proteinExistence type="predicted"/>
<dbReference type="Pfam" id="PF18962">
    <property type="entry name" value="Por_Secre_tail"/>
    <property type="match status" value="1"/>
</dbReference>
<feature type="chain" id="PRO_5023094005" evidence="2">
    <location>
        <begin position="19"/>
        <end position="485"/>
    </location>
</feature>
<keyword evidence="1 2" id="KW-0732">Signal</keyword>
<dbReference type="RefSeq" id="WP_147099819.1">
    <property type="nucleotide sequence ID" value="NZ_VOOS01000003.1"/>
</dbReference>
<dbReference type="PANTHER" id="PTHR42754:SF1">
    <property type="entry name" value="LIPOPROTEIN"/>
    <property type="match status" value="1"/>
</dbReference>
<evidence type="ECO:0000313" key="5">
    <source>
        <dbReference type="Proteomes" id="UP000321721"/>
    </source>
</evidence>
<dbReference type="OrthoDB" id="9811934at2"/>
<dbReference type="Proteomes" id="UP000321721">
    <property type="component" value="Unassembled WGS sequence"/>
</dbReference>
<keyword evidence="5" id="KW-1185">Reference proteome</keyword>
<evidence type="ECO:0000259" key="3">
    <source>
        <dbReference type="Pfam" id="PF18962"/>
    </source>
</evidence>
<reference evidence="4 5" key="1">
    <citation type="submission" date="2019-08" db="EMBL/GenBank/DDBJ databases">
        <title>Genome of Vicingus serpentipes NCIMB 15042.</title>
        <authorList>
            <person name="Bowman J.P."/>
        </authorList>
    </citation>
    <scope>NUCLEOTIDE SEQUENCE [LARGE SCALE GENOMIC DNA]</scope>
    <source>
        <strain evidence="4 5">NCIMB 15042</strain>
    </source>
</reference>
<dbReference type="NCBIfam" id="TIGR04183">
    <property type="entry name" value="Por_Secre_tail"/>
    <property type="match status" value="1"/>
</dbReference>
<evidence type="ECO:0000256" key="2">
    <source>
        <dbReference type="SAM" id="SignalP"/>
    </source>
</evidence>
<feature type="signal peptide" evidence="2">
    <location>
        <begin position="1"/>
        <end position="18"/>
    </location>
</feature>
<evidence type="ECO:0000313" key="4">
    <source>
        <dbReference type="EMBL" id="TXB65084.1"/>
    </source>
</evidence>
<organism evidence="4 5">
    <name type="scientific">Vicingus serpentipes</name>
    <dbReference type="NCBI Taxonomy" id="1926625"/>
    <lineage>
        <taxon>Bacteria</taxon>
        <taxon>Pseudomonadati</taxon>
        <taxon>Bacteroidota</taxon>
        <taxon>Flavobacteriia</taxon>
        <taxon>Flavobacteriales</taxon>
        <taxon>Vicingaceae</taxon>
        <taxon>Vicingus</taxon>
    </lineage>
</organism>
<comment type="caution">
    <text evidence="4">The sequence shown here is derived from an EMBL/GenBank/DDBJ whole genome shotgun (WGS) entry which is preliminary data.</text>
</comment>
<feature type="domain" description="Secretion system C-terminal sorting" evidence="3">
    <location>
        <begin position="414"/>
        <end position="482"/>
    </location>
</feature>
<protein>
    <submittedName>
        <fullName evidence="4">T9SS type A sorting domain-containing protein</fullName>
    </submittedName>
</protein>
<name>A0A5C6RT05_9FLAO</name>
<sequence>MIKQALILLFLMPFLAIAQTDSLVHLYAFGGGGNDLGEDIQQTLDGGYIIVGSTASSGDGNTDIYLLKVDSLCNYQWSFALGESANDWGYAVQQTQDKGYIVASSTNSYGNSYQAFLMKRDSLGNYEWQRNYGLEDWDFVYDIAKTYDNGFVFCGETYNNTNGYSDVWVVKINNQGDTLWTRTIGGDLVDKGNAIIETLDSNIVVAGITTTISDSTQAYVLKFDKYGVLIWDSIYGGQKHEWIYDVVENEPDKYTLAGSTNSNINGDLDHYILNLNKNGVLQWDFTITNSAEDDEMCAVGLMPSGKILVIGDSKTGGGGKKNVAMFTLTPNGFWGGSSTVISNIEDENIKGLNINNLGRIVGVGSTNSFGNGNKDVLLLRMDVILPSNDTTSFVYNDITPIGIKDIENKSDITIFPSITDDHFFINVLKPNSFDKVEIINVKGQIVNEYYGIKNRVSVSHLPKGIYIVTLKENGATIYQTKFVKN</sequence>
<dbReference type="AlphaFoldDB" id="A0A5C6RT05"/>
<gene>
    <name evidence="4" type="ORF">FRY74_06515</name>
</gene>
<dbReference type="InterPro" id="IPR026444">
    <property type="entry name" value="Secre_tail"/>
</dbReference>
<accession>A0A5C6RT05</accession>
<evidence type="ECO:0000256" key="1">
    <source>
        <dbReference type="ARBA" id="ARBA00022729"/>
    </source>
</evidence>